<reference evidence="2" key="1">
    <citation type="submission" date="2022-11" db="EMBL/GenBank/DDBJ databases">
        <title>Chromosome-level genome of Pogonophryne albipinna.</title>
        <authorList>
            <person name="Jo E."/>
        </authorList>
    </citation>
    <scope>NUCLEOTIDE SEQUENCE</scope>
    <source>
        <strain evidence="2">SGF0006</strain>
        <tissue evidence="2">Muscle</tissue>
    </source>
</reference>
<feature type="compositionally biased region" description="Low complexity" evidence="1">
    <location>
        <begin position="20"/>
        <end position="36"/>
    </location>
</feature>
<dbReference type="AlphaFoldDB" id="A0AAD6FFH0"/>
<dbReference type="Proteomes" id="UP001219934">
    <property type="component" value="Unassembled WGS sequence"/>
</dbReference>
<proteinExistence type="predicted"/>
<accession>A0AAD6FFH0</accession>
<feature type="compositionally biased region" description="Polar residues" evidence="1">
    <location>
        <begin position="57"/>
        <end position="66"/>
    </location>
</feature>
<evidence type="ECO:0000313" key="3">
    <source>
        <dbReference type="Proteomes" id="UP001219934"/>
    </source>
</evidence>
<evidence type="ECO:0000313" key="2">
    <source>
        <dbReference type="EMBL" id="KAJ4933194.1"/>
    </source>
</evidence>
<feature type="compositionally biased region" description="Polar residues" evidence="1">
    <location>
        <begin position="37"/>
        <end position="49"/>
    </location>
</feature>
<gene>
    <name evidence="2" type="ORF">JOQ06_030029</name>
</gene>
<sequence length="136" mass="14951">MDEVPLTFDLPLTRTVNKKVSASQPPSSSAVVPAQPTLSASSAEPSQLDESLRSRSCAPTTAQANKSVPARVNPFTLAAKGKMTVEKREECHRKVTTFVVKRLHPFSEVEAPTFRNDWLAKDNNLALEDAYSYLAY</sequence>
<feature type="region of interest" description="Disordered" evidence="1">
    <location>
        <begin position="19"/>
        <end position="69"/>
    </location>
</feature>
<evidence type="ECO:0000256" key="1">
    <source>
        <dbReference type="SAM" id="MobiDB-lite"/>
    </source>
</evidence>
<dbReference type="EMBL" id="JAPTMU010000013">
    <property type="protein sequence ID" value="KAJ4933194.1"/>
    <property type="molecule type" value="Genomic_DNA"/>
</dbReference>
<comment type="caution">
    <text evidence="2">The sequence shown here is derived from an EMBL/GenBank/DDBJ whole genome shotgun (WGS) entry which is preliminary data.</text>
</comment>
<protein>
    <submittedName>
        <fullName evidence="2">Uncharacterized protein</fullName>
    </submittedName>
</protein>
<organism evidence="2 3">
    <name type="scientific">Pogonophryne albipinna</name>
    <dbReference type="NCBI Taxonomy" id="1090488"/>
    <lineage>
        <taxon>Eukaryota</taxon>
        <taxon>Metazoa</taxon>
        <taxon>Chordata</taxon>
        <taxon>Craniata</taxon>
        <taxon>Vertebrata</taxon>
        <taxon>Euteleostomi</taxon>
        <taxon>Actinopterygii</taxon>
        <taxon>Neopterygii</taxon>
        <taxon>Teleostei</taxon>
        <taxon>Neoteleostei</taxon>
        <taxon>Acanthomorphata</taxon>
        <taxon>Eupercaria</taxon>
        <taxon>Perciformes</taxon>
        <taxon>Notothenioidei</taxon>
        <taxon>Pogonophryne</taxon>
    </lineage>
</organism>
<keyword evidence="3" id="KW-1185">Reference proteome</keyword>
<name>A0AAD6FFH0_9TELE</name>